<dbReference type="EMBL" id="JBIRWE010000003">
    <property type="protein sequence ID" value="MFI1964487.1"/>
    <property type="molecule type" value="Genomic_DNA"/>
</dbReference>
<keyword evidence="2" id="KW-1133">Transmembrane helix</keyword>
<keyword evidence="2" id="KW-0472">Membrane</keyword>
<evidence type="ECO:0000256" key="1">
    <source>
        <dbReference type="SAM" id="MobiDB-lite"/>
    </source>
</evidence>
<dbReference type="RefSeq" id="WP_055472519.1">
    <property type="nucleotide sequence ID" value="NZ_JBIRWE010000003.1"/>
</dbReference>
<dbReference type="Proteomes" id="UP001611548">
    <property type="component" value="Unassembled WGS sequence"/>
</dbReference>
<feature type="region of interest" description="Disordered" evidence="1">
    <location>
        <begin position="158"/>
        <end position="188"/>
    </location>
</feature>
<evidence type="ECO:0000313" key="3">
    <source>
        <dbReference type="EMBL" id="MFI1964487.1"/>
    </source>
</evidence>
<keyword evidence="4" id="KW-1185">Reference proteome</keyword>
<keyword evidence="2" id="KW-0812">Transmembrane</keyword>
<feature type="transmembrane region" description="Helical" evidence="2">
    <location>
        <begin position="89"/>
        <end position="107"/>
    </location>
</feature>
<sequence length="188" mass="19767">MQQLSRPARRALVVVHVSVSVGWLGLTVGLLALGITAQLTADPAMAEAAYRSMKVFADWLIVPISLLTLLSGLVLSLGTPWGLARYRWVFAKFWLTLATTGASIFALRPNIDHVAAVVAAGQPAGAAGVDLVIAPAVATATYLFATAISVLKPWGPTRHGRRVRDTARSSAVGKSGRRTKAASDSLTP</sequence>
<accession>A0ABW7USK0</accession>
<evidence type="ECO:0000256" key="2">
    <source>
        <dbReference type="SAM" id="Phobius"/>
    </source>
</evidence>
<feature type="transmembrane region" description="Helical" evidence="2">
    <location>
        <begin position="127"/>
        <end position="151"/>
    </location>
</feature>
<feature type="transmembrane region" description="Helical" evidence="2">
    <location>
        <begin position="12"/>
        <end position="36"/>
    </location>
</feature>
<protein>
    <submittedName>
        <fullName evidence="3">DUF2269 domain-containing protein</fullName>
    </submittedName>
</protein>
<feature type="transmembrane region" description="Helical" evidence="2">
    <location>
        <begin position="56"/>
        <end position="77"/>
    </location>
</feature>
<evidence type="ECO:0000313" key="4">
    <source>
        <dbReference type="Proteomes" id="UP001611548"/>
    </source>
</evidence>
<comment type="caution">
    <text evidence="3">The sequence shown here is derived from an EMBL/GenBank/DDBJ whole genome shotgun (WGS) entry which is preliminary data.</text>
</comment>
<name>A0ABW7USK0_9ACTN</name>
<proteinExistence type="predicted"/>
<reference evidence="3 4" key="1">
    <citation type="submission" date="2024-10" db="EMBL/GenBank/DDBJ databases">
        <title>The Natural Products Discovery Center: Release of the First 8490 Sequenced Strains for Exploring Actinobacteria Biosynthetic Diversity.</title>
        <authorList>
            <person name="Kalkreuter E."/>
            <person name="Kautsar S.A."/>
            <person name="Yang D."/>
            <person name="Bader C.D."/>
            <person name="Teijaro C.N."/>
            <person name="Fluegel L."/>
            <person name="Davis C.M."/>
            <person name="Simpson J.R."/>
            <person name="Lauterbach L."/>
            <person name="Steele A.D."/>
            <person name="Gui C."/>
            <person name="Meng S."/>
            <person name="Li G."/>
            <person name="Viehrig K."/>
            <person name="Ye F."/>
            <person name="Su P."/>
            <person name="Kiefer A.F."/>
            <person name="Nichols A."/>
            <person name="Cepeda A.J."/>
            <person name="Yan W."/>
            <person name="Fan B."/>
            <person name="Jiang Y."/>
            <person name="Adhikari A."/>
            <person name="Zheng C.-J."/>
            <person name="Schuster L."/>
            <person name="Cowan T.M."/>
            <person name="Smanski M.J."/>
            <person name="Chevrette M.G."/>
            <person name="De Carvalho L.P.S."/>
            <person name="Shen B."/>
        </authorList>
    </citation>
    <scope>NUCLEOTIDE SEQUENCE [LARGE SCALE GENOMIC DNA]</scope>
    <source>
        <strain evidence="3 4">NPDC020327</strain>
    </source>
</reference>
<organism evidence="3 4">
    <name type="scientific">Streptomyces pathocidini</name>
    <dbReference type="NCBI Taxonomy" id="1650571"/>
    <lineage>
        <taxon>Bacteria</taxon>
        <taxon>Bacillati</taxon>
        <taxon>Actinomycetota</taxon>
        <taxon>Actinomycetes</taxon>
        <taxon>Kitasatosporales</taxon>
        <taxon>Streptomycetaceae</taxon>
        <taxon>Streptomyces</taxon>
    </lineage>
</organism>
<gene>
    <name evidence="3" type="ORF">ACH429_10235</name>
</gene>